<dbReference type="HAMAP" id="MF_02126">
    <property type="entry name" value="RF_methyltr_PrmC"/>
    <property type="match status" value="1"/>
</dbReference>
<evidence type="ECO:0000256" key="4">
    <source>
        <dbReference type="ARBA" id="ARBA00048391"/>
    </source>
</evidence>
<keyword evidence="2 5" id="KW-0808">Transferase</keyword>
<dbReference type="InterPro" id="IPR019874">
    <property type="entry name" value="RF_methyltr_PrmC"/>
</dbReference>
<gene>
    <name evidence="5" type="primary">prmC</name>
    <name evidence="8" type="ORF">EDC90_101085</name>
</gene>
<evidence type="ECO:0000256" key="1">
    <source>
        <dbReference type="ARBA" id="ARBA00022603"/>
    </source>
</evidence>
<feature type="binding site" evidence="5">
    <location>
        <begin position="193"/>
        <end position="196"/>
    </location>
    <ligand>
        <name>substrate</name>
    </ligand>
</feature>
<dbReference type="InterPro" id="IPR002052">
    <property type="entry name" value="DNA_methylase_N6_adenine_CS"/>
</dbReference>
<dbReference type="NCBIfam" id="TIGR00536">
    <property type="entry name" value="hemK_fam"/>
    <property type="match status" value="1"/>
</dbReference>
<proteinExistence type="inferred from homology"/>
<evidence type="ECO:0000256" key="5">
    <source>
        <dbReference type="HAMAP-Rule" id="MF_02126"/>
    </source>
</evidence>
<dbReference type="Gene3D" id="1.10.8.10">
    <property type="entry name" value="DNA helicase RuvA subunit, C-terminal domain"/>
    <property type="match status" value="1"/>
</dbReference>
<evidence type="ECO:0000256" key="3">
    <source>
        <dbReference type="ARBA" id="ARBA00022691"/>
    </source>
</evidence>
<dbReference type="RefSeq" id="WP_245510999.1">
    <property type="nucleotide sequence ID" value="NZ_SMAR01000010.1"/>
</dbReference>
<feature type="domain" description="Release factor glutamine methyltransferase N-terminal" evidence="7">
    <location>
        <begin position="9"/>
        <end position="78"/>
    </location>
</feature>
<dbReference type="CDD" id="cd02440">
    <property type="entry name" value="AdoMet_MTases"/>
    <property type="match status" value="1"/>
</dbReference>
<dbReference type="Proteomes" id="UP000295097">
    <property type="component" value="Unassembled WGS sequence"/>
</dbReference>
<evidence type="ECO:0000259" key="6">
    <source>
        <dbReference type="Pfam" id="PF05175"/>
    </source>
</evidence>
<keyword evidence="9" id="KW-1185">Reference proteome</keyword>
<reference evidence="8 9" key="1">
    <citation type="submission" date="2019-03" db="EMBL/GenBank/DDBJ databases">
        <title>Freshwater and sediment microbial communities from various areas in North America, analyzing microbe dynamics in response to fracking.</title>
        <authorList>
            <person name="Lamendella R."/>
        </authorList>
    </citation>
    <scope>NUCLEOTIDE SEQUENCE [LARGE SCALE GENOMIC DNA]</scope>
    <source>
        <strain evidence="8 9">175.2</strain>
    </source>
</reference>
<dbReference type="PROSITE" id="PS00092">
    <property type="entry name" value="N6_MTASE"/>
    <property type="match status" value="1"/>
</dbReference>
<dbReference type="InterPro" id="IPR004556">
    <property type="entry name" value="HemK-like"/>
</dbReference>
<accession>A0A4R3NV35</accession>
<comment type="function">
    <text evidence="5">Methylates the class 1 translation termination release factors RF1/PrfA and RF2/PrfB on the glutamine residue of the universally conserved GGQ motif.</text>
</comment>
<feature type="domain" description="Methyltransferase small" evidence="6">
    <location>
        <begin position="119"/>
        <end position="202"/>
    </location>
</feature>
<dbReference type="NCBIfam" id="TIGR03534">
    <property type="entry name" value="RF_mod_PrmC"/>
    <property type="match status" value="1"/>
</dbReference>
<evidence type="ECO:0000313" key="8">
    <source>
        <dbReference type="EMBL" id="TCT40232.1"/>
    </source>
</evidence>
<dbReference type="Pfam" id="PF17827">
    <property type="entry name" value="PrmC_N"/>
    <property type="match status" value="1"/>
</dbReference>
<evidence type="ECO:0000256" key="2">
    <source>
        <dbReference type="ARBA" id="ARBA00022679"/>
    </source>
</evidence>
<dbReference type="SUPFAM" id="SSF53335">
    <property type="entry name" value="S-adenosyl-L-methionine-dependent methyltransferases"/>
    <property type="match status" value="1"/>
</dbReference>
<dbReference type="GO" id="GO:0102559">
    <property type="term" value="F:peptide chain release factor N(5)-glutamine methyltransferase activity"/>
    <property type="evidence" value="ECO:0007669"/>
    <property type="project" value="UniProtKB-EC"/>
</dbReference>
<dbReference type="InterPro" id="IPR050320">
    <property type="entry name" value="N5-glutamine_MTase"/>
</dbReference>
<dbReference type="InterPro" id="IPR029063">
    <property type="entry name" value="SAM-dependent_MTases_sf"/>
</dbReference>
<evidence type="ECO:0000313" key="9">
    <source>
        <dbReference type="Proteomes" id="UP000295097"/>
    </source>
</evidence>
<dbReference type="EMBL" id="SMAR01000010">
    <property type="protein sequence ID" value="TCT40232.1"/>
    <property type="molecule type" value="Genomic_DNA"/>
</dbReference>
<dbReference type="AlphaFoldDB" id="A0A4R3NV35"/>
<feature type="binding site" evidence="5">
    <location>
        <position position="150"/>
    </location>
    <ligand>
        <name>S-adenosyl-L-methionine</name>
        <dbReference type="ChEBI" id="CHEBI:59789"/>
    </ligand>
</feature>
<dbReference type="Gene3D" id="3.40.50.150">
    <property type="entry name" value="Vaccinia Virus protein VP39"/>
    <property type="match status" value="1"/>
</dbReference>
<dbReference type="GO" id="GO:0032259">
    <property type="term" value="P:methylation"/>
    <property type="evidence" value="ECO:0007669"/>
    <property type="project" value="UniProtKB-KW"/>
</dbReference>
<dbReference type="PANTHER" id="PTHR18895">
    <property type="entry name" value="HEMK METHYLTRANSFERASE"/>
    <property type="match status" value="1"/>
</dbReference>
<keyword evidence="1 5" id="KW-0489">Methyltransferase</keyword>
<feature type="binding site" evidence="5">
    <location>
        <begin position="127"/>
        <end position="131"/>
    </location>
    <ligand>
        <name>S-adenosyl-L-methionine</name>
        <dbReference type="ChEBI" id="CHEBI:59789"/>
    </ligand>
</feature>
<dbReference type="InterPro" id="IPR007848">
    <property type="entry name" value="Small_mtfrase_dom"/>
</dbReference>
<feature type="binding site" evidence="5">
    <location>
        <position position="193"/>
    </location>
    <ligand>
        <name>S-adenosyl-L-methionine</name>
        <dbReference type="ChEBI" id="CHEBI:59789"/>
    </ligand>
</feature>
<comment type="caution">
    <text evidence="8">The sequence shown here is derived from an EMBL/GenBank/DDBJ whole genome shotgun (WGS) entry which is preliminary data.</text>
</comment>
<dbReference type="Pfam" id="PF05175">
    <property type="entry name" value="MTS"/>
    <property type="match status" value="1"/>
</dbReference>
<keyword evidence="3 5" id="KW-0949">S-adenosyl-L-methionine</keyword>
<protein>
    <recommendedName>
        <fullName evidence="5">Release factor glutamine methyltransferase</fullName>
        <shortName evidence="5">RF MTase</shortName>
        <ecNumber evidence="5">2.1.1.297</ecNumber>
    </recommendedName>
    <alternativeName>
        <fullName evidence="5">N5-glutamine methyltransferase PrmC</fullName>
    </alternativeName>
    <alternativeName>
        <fullName evidence="5">Protein-(glutamine-N5) MTase PrmC</fullName>
    </alternativeName>
    <alternativeName>
        <fullName evidence="5">Protein-glutamine N-methyltransferase PrmC</fullName>
    </alternativeName>
</protein>
<comment type="similarity">
    <text evidence="5">Belongs to the protein N5-glutamine methyltransferase family. PrmC subfamily.</text>
</comment>
<organism evidence="8 9">
    <name type="scientific">Martelella mediterranea</name>
    <dbReference type="NCBI Taxonomy" id="293089"/>
    <lineage>
        <taxon>Bacteria</taxon>
        <taxon>Pseudomonadati</taxon>
        <taxon>Pseudomonadota</taxon>
        <taxon>Alphaproteobacteria</taxon>
        <taxon>Hyphomicrobiales</taxon>
        <taxon>Aurantimonadaceae</taxon>
        <taxon>Martelella</taxon>
    </lineage>
</organism>
<dbReference type="GO" id="GO:0003676">
    <property type="term" value="F:nucleic acid binding"/>
    <property type="evidence" value="ECO:0007669"/>
    <property type="project" value="InterPro"/>
</dbReference>
<dbReference type="PANTHER" id="PTHR18895:SF74">
    <property type="entry name" value="MTRF1L RELEASE FACTOR GLUTAMINE METHYLTRANSFERASE"/>
    <property type="match status" value="1"/>
</dbReference>
<evidence type="ECO:0000259" key="7">
    <source>
        <dbReference type="Pfam" id="PF17827"/>
    </source>
</evidence>
<feature type="binding site" evidence="5">
    <location>
        <position position="179"/>
    </location>
    <ligand>
        <name>S-adenosyl-L-methionine</name>
        <dbReference type="ChEBI" id="CHEBI:59789"/>
    </ligand>
</feature>
<sequence>MSRLTLEGAYRQAVKAFSDAGLPHPSEDARHLVTGLCGLSLTALIAEPERVLSSREAAALETAVARRKRREPVYRILGAREFYGLDFRLSAETLEPRADTEILVERCLFYLKKIVARKGRARVIDLGTGTGAIAITLVKNCPDVEAVMTDISAGALETACENALINGVKNRISAIEGSWFEAVEGRFDMIVSNPPYIDSNQVDQLDPDVRDFDPRAALDGGPDGLDAYRSIARDCETFLAEDGVIALEIGFDQKQTVTAIFRDAGYARLEAVSDLGGNDRVLVFASGR</sequence>
<dbReference type="InterPro" id="IPR040758">
    <property type="entry name" value="PrmC_N"/>
</dbReference>
<comment type="catalytic activity">
    <reaction evidence="4 5">
        <text>L-glutaminyl-[peptide chain release factor] + S-adenosyl-L-methionine = N(5)-methyl-L-glutaminyl-[peptide chain release factor] + S-adenosyl-L-homocysteine + H(+)</text>
        <dbReference type="Rhea" id="RHEA:42896"/>
        <dbReference type="Rhea" id="RHEA-COMP:10271"/>
        <dbReference type="Rhea" id="RHEA-COMP:10272"/>
        <dbReference type="ChEBI" id="CHEBI:15378"/>
        <dbReference type="ChEBI" id="CHEBI:30011"/>
        <dbReference type="ChEBI" id="CHEBI:57856"/>
        <dbReference type="ChEBI" id="CHEBI:59789"/>
        <dbReference type="ChEBI" id="CHEBI:61891"/>
        <dbReference type="EC" id="2.1.1.297"/>
    </reaction>
</comment>
<dbReference type="EC" id="2.1.1.297" evidence="5"/>
<name>A0A4R3NV35_9HYPH</name>